<evidence type="ECO:0000313" key="1">
    <source>
        <dbReference type="EMBL" id="KRX33150.1"/>
    </source>
</evidence>
<sequence length="121" mass="13694">MTSESNCWLTFLLNPENCSCGQFINSKCSHSTKDFLYQDISSYHCSIRIRQALDCSPTNRERELGLDRRETVNIGKKQVKFFSIEISLNGKPHFELAPLEFPGTGLSDSIIGIQTGSPWDF</sequence>
<dbReference type="AlphaFoldDB" id="A0A0V0T2D9"/>
<protein>
    <submittedName>
        <fullName evidence="1">Uncharacterized protein</fullName>
    </submittedName>
</protein>
<gene>
    <name evidence="1" type="ORF">T05_3962</name>
</gene>
<keyword evidence="2" id="KW-1185">Reference proteome</keyword>
<comment type="caution">
    <text evidence="1">The sequence shown here is derived from an EMBL/GenBank/DDBJ whole genome shotgun (WGS) entry which is preliminary data.</text>
</comment>
<organism evidence="1 2">
    <name type="scientific">Trichinella murrelli</name>
    <dbReference type="NCBI Taxonomy" id="144512"/>
    <lineage>
        <taxon>Eukaryota</taxon>
        <taxon>Metazoa</taxon>
        <taxon>Ecdysozoa</taxon>
        <taxon>Nematoda</taxon>
        <taxon>Enoplea</taxon>
        <taxon>Dorylaimia</taxon>
        <taxon>Trichinellida</taxon>
        <taxon>Trichinellidae</taxon>
        <taxon>Trichinella</taxon>
    </lineage>
</organism>
<reference evidence="1 2" key="1">
    <citation type="submission" date="2015-01" db="EMBL/GenBank/DDBJ databases">
        <title>Evolution of Trichinella species and genotypes.</title>
        <authorList>
            <person name="Korhonen P.K."/>
            <person name="Edoardo P."/>
            <person name="Giuseppe L.R."/>
            <person name="Gasser R.B."/>
        </authorList>
    </citation>
    <scope>NUCLEOTIDE SEQUENCE [LARGE SCALE GENOMIC DNA]</scope>
    <source>
        <strain evidence="1">ISS417</strain>
    </source>
</reference>
<name>A0A0V0T2D9_9BILA</name>
<dbReference type="EMBL" id="JYDJ01000896">
    <property type="protein sequence ID" value="KRX33150.1"/>
    <property type="molecule type" value="Genomic_DNA"/>
</dbReference>
<evidence type="ECO:0000313" key="2">
    <source>
        <dbReference type="Proteomes" id="UP000055048"/>
    </source>
</evidence>
<proteinExistence type="predicted"/>
<dbReference type="Proteomes" id="UP000055048">
    <property type="component" value="Unassembled WGS sequence"/>
</dbReference>
<accession>A0A0V0T2D9</accession>